<sequence length="82" mass="8801">MKVSILKSHKNCRGWRGMAGPISCLLEASPTGPPSLLSRHWNLSRDMAAFLLLSASPLPRGGRRQRANLCASFVSPNGGNCP</sequence>
<dbReference type="AlphaFoldDB" id="A0A843UK76"/>
<evidence type="ECO:0000313" key="1">
    <source>
        <dbReference type="EMBL" id="MQL86532.1"/>
    </source>
</evidence>
<dbReference type="Proteomes" id="UP000652761">
    <property type="component" value="Unassembled WGS sequence"/>
</dbReference>
<accession>A0A843UK76</accession>
<proteinExistence type="predicted"/>
<comment type="caution">
    <text evidence="1">The sequence shown here is derived from an EMBL/GenBank/DDBJ whole genome shotgun (WGS) entry which is preliminary data.</text>
</comment>
<dbReference type="EMBL" id="NMUH01000909">
    <property type="protein sequence ID" value="MQL86532.1"/>
    <property type="molecule type" value="Genomic_DNA"/>
</dbReference>
<gene>
    <name evidence="1" type="ORF">Taro_019066</name>
</gene>
<reference evidence="1" key="1">
    <citation type="submission" date="2017-07" db="EMBL/GenBank/DDBJ databases">
        <title>Taro Niue Genome Assembly and Annotation.</title>
        <authorList>
            <person name="Atibalentja N."/>
            <person name="Keating K."/>
            <person name="Fields C.J."/>
        </authorList>
    </citation>
    <scope>NUCLEOTIDE SEQUENCE</scope>
    <source>
        <strain evidence="1">Niue_2</strain>
        <tissue evidence="1">Leaf</tissue>
    </source>
</reference>
<protein>
    <submittedName>
        <fullName evidence="1">Uncharacterized protein</fullName>
    </submittedName>
</protein>
<organism evidence="1 2">
    <name type="scientific">Colocasia esculenta</name>
    <name type="common">Wild taro</name>
    <name type="synonym">Arum esculentum</name>
    <dbReference type="NCBI Taxonomy" id="4460"/>
    <lineage>
        <taxon>Eukaryota</taxon>
        <taxon>Viridiplantae</taxon>
        <taxon>Streptophyta</taxon>
        <taxon>Embryophyta</taxon>
        <taxon>Tracheophyta</taxon>
        <taxon>Spermatophyta</taxon>
        <taxon>Magnoliopsida</taxon>
        <taxon>Liliopsida</taxon>
        <taxon>Araceae</taxon>
        <taxon>Aroideae</taxon>
        <taxon>Colocasieae</taxon>
        <taxon>Colocasia</taxon>
    </lineage>
</organism>
<keyword evidence="2" id="KW-1185">Reference proteome</keyword>
<evidence type="ECO:0000313" key="2">
    <source>
        <dbReference type="Proteomes" id="UP000652761"/>
    </source>
</evidence>
<name>A0A843UK76_COLES</name>